<dbReference type="Proteomes" id="UP001145114">
    <property type="component" value="Unassembled WGS sequence"/>
</dbReference>
<evidence type="ECO:0000313" key="2">
    <source>
        <dbReference type="Proteomes" id="UP001145114"/>
    </source>
</evidence>
<evidence type="ECO:0000313" key="1">
    <source>
        <dbReference type="EMBL" id="KAJ1678212.1"/>
    </source>
</evidence>
<proteinExistence type="predicted"/>
<name>A0ACC1HPS3_9FUNG</name>
<accession>A0ACC1HPS3</accession>
<organism evidence="1 2">
    <name type="scientific">Spiromyces aspiralis</name>
    <dbReference type="NCBI Taxonomy" id="68401"/>
    <lineage>
        <taxon>Eukaryota</taxon>
        <taxon>Fungi</taxon>
        <taxon>Fungi incertae sedis</taxon>
        <taxon>Zoopagomycota</taxon>
        <taxon>Kickxellomycotina</taxon>
        <taxon>Kickxellomycetes</taxon>
        <taxon>Kickxellales</taxon>
        <taxon>Kickxellaceae</taxon>
        <taxon>Spiromyces</taxon>
    </lineage>
</organism>
<sequence>PFIATPKVYTTSTSTETKSQTQIANAARANRPVSPHLSIYQPQLTWYLSSAHRLTGVTVVAATYLGCISYGIAALTGAADMSSATVASALATSVPGPILLALKALISSCFSFHTFNGIRHLIWDTGRELALKGVYRTGYATLAATALATTYLTFF</sequence>
<feature type="non-terminal residue" evidence="1">
    <location>
        <position position="1"/>
    </location>
</feature>
<gene>
    <name evidence="1" type="primary">SDH3</name>
    <name evidence="1" type="ORF">EV182_004546</name>
</gene>
<comment type="caution">
    <text evidence="1">The sequence shown here is derived from an EMBL/GenBank/DDBJ whole genome shotgun (WGS) entry which is preliminary data.</text>
</comment>
<protein>
    <submittedName>
        <fullName evidence="1">Cytochrome b subunit of succinate dehydrogenase, Sdh3p</fullName>
    </submittedName>
</protein>
<keyword evidence="2" id="KW-1185">Reference proteome</keyword>
<reference evidence="1" key="1">
    <citation type="submission" date="2022-06" db="EMBL/GenBank/DDBJ databases">
        <title>Phylogenomic reconstructions and comparative analyses of Kickxellomycotina fungi.</title>
        <authorList>
            <person name="Reynolds N.K."/>
            <person name="Stajich J.E."/>
            <person name="Barry K."/>
            <person name="Grigoriev I.V."/>
            <person name="Crous P."/>
            <person name="Smith M.E."/>
        </authorList>
    </citation>
    <scope>NUCLEOTIDE SEQUENCE</scope>
    <source>
        <strain evidence="1">RSA 2271</strain>
    </source>
</reference>
<dbReference type="EMBL" id="JAMZIH010001418">
    <property type="protein sequence ID" value="KAJ1678212.1"/>
    <property type="molecule type" value="Genomic_DNA"/>
</dbReference>